<dbReference type="EMBL" id="DF968181">
    <property type="protein sequence ID" value="GAP41801.1"/>
    <property type="molecule type" value="Genomic_DNA"/>
</dbReference>
<feature type="binding site" evidence="2">
    <location>
        <position position="101"/>
    </location>
    <ligand>
        <name>Mn(2+)</name>
        <dbReference type="ChEBI" id="CHEBI:29035"/>
        <label>2</label>
    </ligand>
</feature>
<dbReference type="SUPFAM" id="SSF53187">
    <property type="entry name" value="Zn-dependent exopeptidases"/>
    <property type="match status" value="1"/>
</dbReference>
<feature type="binding site" evidence="2">
    <location>
        <position position="135"/>
    </location>
    <ligand>
        <name>Mn(2+)</name>
        <dbReference type="ChEBI" id="CHEBI:29035"/>
        <label>2</label>
    </ligand>
</feature>
<keyword evidence="2" id="KW-0464">Manganese</keyword>
<sequence>MDIPQDFDNQIIHWRRFFHQNPEVSLKEKTTTQKIDEILQSLNIWTYAIGPTGICGIVIGEKKSINATVCLRADIDALCMEEQSCTPYRSVNKGVAHACGHDGHTASLLGAARLLQRNRASFGGTVKLLFQPAEEICEGAKILVEKGEFDDVDCALGIHFMPTLEYGKICCAAGPVMAGCDYFQITVQGKGGHISTPHLAANPLLAAAQILNSLQSIITQQFSPSEEILIGVGKFSGGTQYNIIPNEACMEGTIRYYDPNSQSAAQTAIRNMAENIARAYHTEAVVAFKEFTPPVINPENLAEFGQKIASEIVGEKNVIAKFEKSLAGDDFAFYQRKAPGLYVKIGSANPEKPETLHPLHHAAFDIEEKALSIAARYYTEFAIKYLN</sequence>
<dbReference type="Proteomes" id="UP000053370">
    <property type="component" value="Unassembled WGS sequence"/>
</dbReference>
<dbReference type="SUPFAM" id="SSF55031">
    <property type="entry name" value="Bacterial exopeptidase dimerisation domain"/>
    <property type="match status" value="1"/>
</dbReference>
<dbReference type="AlphaFoldDB" id="A0A0S7BYL2"/>
<proteinExistence type="predicted"/>
<dbReference type="InterPro" id="IPR002933">
    <property type="entry name" value="Peptidase_M20"/>
</dbReference>
<evidence type="ECO:0000256" key="1">
    <source>
        <dbReference type="ARBA" id="ARBA00022801"/>
    </source>
</evidence>
<organism evidence="4">
    <name type="scientific">Flexilinea flocculi</name>
    <dbReference type="NCBI Taxonomy" id="1678840"/>
    <lineage>
        <taxon>Bacteria</taxon>
        <taxon>Bacillati</taxon>
        <taxon>Chloroflexota</taxon>
        <taxon>Anaerolineae</taxon>
        <taxon>Anaerolineales</taxon>
        <taxon>Anaerolineaceae</taxon>
        <taxon>Flexilinea</taxon>
    </lineage>
</organism>
<keyword evidence="5" id="KW-1185">Reference proteome</keyword>
<feature type="binding site" evidence="2">
    <location>
        <position position="360"/>
    </location>
    <ligand>
        <name>Mn(2+)</name>
        <dbReference type="ChEBI" id="CHEBI:29035"/>
        <label>2</label>
    </ligand>
</feature>
<reference evidence="4" key="1">
    <citation type="journal article" date="2015" name="Genome Announc.">
        <title>Draft Genome Sequence of Anaerolineae Strain TC1, a Novel Isolate from a Methanogenic Wastewater Treatment System.</title>
        <authorList>
            <person name="Matsuura N."/>
            <person name="Tourlousse D.M."/>
            <person name="Sun L."/>
            <person name="Toyonaga M."/>
            <person name="Kuroda K."/>
            <person name="Ohashi A."/>
            <person name="Cruz R."/>
            <person name="Yamaguchi T."/>
            <person name="Sekiguchi Y."/>
        </authorList>
    </citation>
    <scope>NUCLEOTIDE SEQUENCE [LARGE SCALE GENOMIC DNA]</scope>
    <source>
        <strain evidence="4">TC1</strain>
    </source>
</reference>
<dbReference type="PIRSF" id="PIRSF005962">
    <property type="entry name" value="Pept_M20D_amidohydro"/>
    <property type="match status" value="1"/>
</dbReference>
<keyword evidence="1 4" id="KW-0378">Hydrolase</keyword>
<dbReference type="GO" id="GO:0046872">
    <property type="term" value="F:metal ion binding"/>
    <property type="evidence" value="ECO:0007669"/>
    <property type="project" value="UniProtKB-KW"/>
</dbReference>
<dbReference type="GO" id="GO:0019877">
    <property type="term" value="P:diaminopimelate biosynthetic process"/>
    <property type="evidence" value="ECO:0007669"/>
    <property type="project" value="UniProtKB-ARBA"/>
</dbReference>
<evidence type="ECO:0000259" key="3">
    <source>
        <dbReference type="Pfam" id="PF07687"/>
    </source>
</evidence>
<feature type="binding site" evidence="2">
    <location>
        <position position="99"/>
    </location>
    <ligand>
        <name>Mn(2+)</name>
        <dbReference type="ChEBI" id="CHEBI:29035"/>
        <label>2</label>
    </ligand>
</feature>
<comment type="cofactor">
    <cofactor evidence="2">
        <name>Mn(2+)</name>
        <dbReference type="ChEBI" id="CHEBI:29035"/>
    </cofactor>
    <text evidence="2">The Mn(2+) ion enhances activity.</text>
</comment>
<dbReference type="FunFam" id="3.30.70.360:FF:000001">
    <property type="entry name" value="N-acetyldiaminopimelate deacetylase"/>
    <property type="match status" value="1"/>
</dbReference>
<dbReference type="Pfam" id="PF01546">
    <property type="entry name" value="Peptidase_M20"/>
    <property type="match status" value="1"/>
</dbReference>
<feature type="domain" description="Peptidase M20 dimerisation" evidence="3">
    <location>
        <begin position="182"/>
        <end position="280"/>
    </location>
</feature>
<dbReference type="GO" id="GO:0050118">
    <property type="term" value="F:N-acetyldiaminopimelate deacetylase activity"/>
    <property type="evidence" value="ECO:0007669"/>
    <property type="project" value="UniProtKB-ARBA"/>
</dbReference>
<evidence type="ECO:0000313" key="4">
    <source>
        <dbReference type="EMBL" id="GAP41801.1"/>
    </source>
</evidence>
<dbReference type="Gene3D" id="3.40.630.10">
    <property type="entry name" value="Zn peptidases"/>
    <property type="match status" value="1"/>
</dbReference>
<dbReference type="RefSeq" id="WP_172667799.1">
    <property type="nucleotide sequence ID" value="NZ_DF968181.1"/>
</dbReference>
<dbReference type="InterPro" id="IPR017439">
    <property type="entry name" value="Amidohydrolase"/>
</dbReference>
<evidence type="ECO:0000313" key="5">
    <source>
        <dbReference type="Proteomes" id="UP000053370"/>
    </source>
</evidence>
<dbReference type="InterPro" id="IPR036264">
    <property type="entry name" value="Bact_exopeptidase_dim_dom"/>
</dbReference>
<evidence type="ECO:0000256" key="2">
    <source>
        <dbReference type="PIRSR" id="PIRSR005962-1"/>
    </source>
</evidence>
<dbReference type="STRING" id="1678840.ATC1_131797"/>
<accession>A0A0S7BYL2</accession>
<feature type="binding site" evidence="2">
    <location>
        <position position="159"/>
    </location>
    <ligand>
        <name>Mn(2+)</name>
        <dbReference type="ChEBI" id="CHEBI:29035"/>
        <label>2</label>
    </ligand>
</feature>
<dbReference type="InterPro" id="IPR011650">
    <property type="entry name" value="Peptidase_M20_dimer"/>
</dbReference>
<gene>
    <name evidence="4" type="ORF">ATC1_131797</name>
</gene>
<dbReference type="PANTHER" id="PTHR11014:SF63">
    <property type="entry name" value="METALLOPEPTIDASE, PUTATIVE (AFU_ORTHOLOGUE AFUA_6G09600)-RELATED"/>
    <property type="match status" value="1"/>
</dbReference>
<dbReference type="Pfam" id="PF07687">
    <property type="entry name" value="M20_dimer"/>
    <property type="match status" value="1"/>
</dbReference>
<dbReference type="PANTHER" id="PTHR11014">
    <property type="entry name" value="PEPTIDASE M20 FAMILY MEMBER"/>
    <property type="match status" value="1"/>
</dbReference>
<dbReference type="Gene3D" id="3.30.70.360">
    <property type="match status" value="1"/>
</dbReference>
<dbReference type="NCBIfam" id="TIGR01891">
    <property type="entry name" value="amidohydrolases"/>
    <property type="match status" value="1"/>
</dbReference>
<keyword evidence="2" id="KW-0479">Metal-binding</keyword>
<name>A0A0S7BYL2_9CHLR</name>
<protein>
    <submittedName>
        <fullName evidence="4">Amidohydrolase</fullName>
    </submittedName>
</protein>